<evidence type="ECO:0008006" key="4">
    <source>
        <dbReference type="Google" id="ProtNLM"/>
    </source>
</evidence>
<proteinExistence type="predicted"/>
<evidence type="ECO:0000313" key="2">
    <source>
        <dbReference type="EMBL" id="MDR6144010.1"/>
    </source>
</evidence>
<gene>
    <name evidence="2" type="ORF">QE375_003564</name>
</gene>
<keyword evidence="3" id="KW-1185">Reference proteome</keyword>
<evidence type="ECO:0000256" key="1">
    <source>
        <dbReference type="SAM" id="MobiDB-lite"/>
    </source>
</evidence>
<organism evidence="2 3">
    <name type="scientific">Microbacterium foliorum</name>
    <dbReference type="NCBI Taxonomy" id="104336"/>
    <lineage>
        <taxon>Bacteria</taxon>
        <taxon>Bacillati</taxon>
        <taxon>Actinomycetota</taxon>
        <taxon>Actinomycetes</taxon>
        <taxon>Micrococcales</taxon>
        <taxon>Microbacteriaceae</taxon>
        <taxon>Microbacterium</taxon>
    </lineage>
</organism>
<protein>
    <recommendedName>
        <fullName evidence="4">Benenodin family lasso peptide</fullName>
    </recommendedName>
</protein>
<evidence type="ECO:0000313" key="3">
    <source>
        <dbReference type="Proteomes" id="UP001249291"/>
    </source>
</evidence>
<comment type="caution">
    <text evidence="2">The sequence shown here is derived from an EMBL/GenBank/DDBJ whole genome shotgun (WGS) entry which is preliminary data.</text>
</comment>
<sequence>MSLKPNEESRLPDTQISQDAISIDTGTVRSAATGLTDDGVQSGGALYP</sequence>
<accession>A0ABU1HVD4</accession>
<dbReference type="Proteomes" id="UP001249291">
    <property type="component" value="Unassembled WGS sequence"/>
</dbReference>
<reference evidence="2 3" key="1">
    <citation type="submission" date="2023-08" db="EMBL/GenBank/DDBJ databases">
        <title>Functional and genomic diversity of the sorghum phyllosphere microbiome.</title>
        <authorList>
            <person name="Shade A."/>
        </authorList>
    </citation>
    <scope>NUCLEOTIDE SEQUENCE [LARGE SCALE GENOMIC DNA]</scope>
    <source>
        <strain evidence="2 3">SORGH_AS_0445</strain>
    </source>
</reference>
<feature type="region of interest" description="Disordered" evidence="1">
    <location>
        <begin position="1"/>
        <end position="22"/>
    </location>
</feature>
<feature type="compositionally biased region" description="Basic and acidic residues" evidence="1">
    <location>
        <begin position="1"/>
        <end position="11"/>
    </location>
</feature>
<dbReference type="EMBL" id="JAVIZQ010000001">
    <property type="protein sequence ID" value="MDR6144010.1"/>
    <property type="molecule type" value="Genomic_DNA"/>
</dbReference>
<name>A0ABU1HVD4_9MICO</name>
<feature type="compositionally biased region" description="Polar residues" evidence="1">
    <location>
        <begin position="12"/>
        <end position="22"/>
    </location>
</feature>